<dbReference type="InterPro" id="IPR006693">
    <property type="entry name" value="AB_hydrolase_lipase"/>
</dbReference>
<dbReference type="EMBL" id="ADTU01029619">
    <property type="status" value="NOT_ANNOTATED_CDS"/>
    <property type="molecule type" value="Genomic_DNA"/>
</dbReference>
<dbReference type="GO" id="GO:0006629">
    <property type="term" value="P:lipid metabolic process"/>
    <property type="evidence" value="ECO:0007669"/>
    <property type="project" value="InterPro"/>
</dbReference>
<dbReference type="eggNOG" id="KOG2624">
    <property type="taxonomic scope" value="Eukaryota"/>
</dbReference>
<sequence length="153" mass="17433">MQMFVHLLFFCGFLDYTTVGILDVPQNVFKKVQTDKEQSNTRYISLQGNLILQMIRKAGYPVETHIVQTEDGYLLTLHRIPRQNGAPVLLQHSLLTSSADFLILGKDKGLAFILANHGYDVWLGNFRGNTHSRAHVSLSPSNSKFWNFRYTCS</sequence>
<dbReference type="SUPFAM" id="SSF53474">
    <property type="entry name" value="alpha/beta-Hydrolases"/>
    <property type="match status" value="1"/>
</dbReference>
<dbReference type="Gene3D" id="3.40.50.1820">
    <property type="entry name" value="alpha/beta hydrolase"/>
    <property type="match status" value="1"/>
</dbReference>
<dbReference type="STRING" id="12957.A0A158NXB5"/>
<feature type="domain" description="Partial AB-hydrolase lipase" evidence="2">
    <location>
        <begin position="53"/>
        <end position="103"/>
    </location>
</feature>
<keyword evidence="4" id="KW-1185">Reference proteome</keyword>
<evidence type="ECO:0000256" key="1">
    <source>
        <dbReference type="SAM" id="SignalP"/>
    </source>
</evidence>
<protein>
    <recommendedName>
        <fullName evidence="2">Partial AB-hydrolase lipase domain-containing protein</fullName>
    </recommendedName>
</protein>
<dbReference type="EnsemblMetazoa" id="XM_012206783.1">
    <property type="protein sequence ID" value="XP_012062173.1"/>
    <property type="gene ID" value="LOC105625454"/>
</dbReference>
<dbReference type="PANTHER" id="PTHR11005">
    <property type="entry name" value="LYSOSOMAL ACID LIPASE-RELATED"/>
    <property type="match status" value="1"/>
</dbReference>
<dbReference type="Proteomes" id="UP000005205">
    <property type="component" value="Unassembled WGS sequence"/>
</dbReference>
<evidence type="ECO:0000313" key="4">
    <source>
        <dbReference type="Proteomes" id="UP000005205"/>
    </source>
</evidence>
<dbReference type="AlphaFoldDB" id="A0A158NXB5"/>
<reference evidence="3" key="2">
    <citation type="submission" date="2016-04" db="UniProtKB">
        <authorList>
            <consortium name="EnsemblMetazoa"/>
        </authorList>
    </citation>
    <scope>IDENTIFICATION</scope>
</reference>
<dbReference type="InterPro" id="IPR029058">
    <property type="entry name" value="AB_hydrolase_fold"/>
</dbReference>
<evidence type="ECO:0000313" key="3">
    <source>
        <dbReference type="EnsemblMetazoa" id="XP_012062173.1"/>
    </source>
</evidence>
<proteinExistence type="predicted"/>
<dbReference type="KEGG" id="acep:105625454"/>
<feature type="chain" id="PRO_5007629675" description="Partial AB-hydrolase lipase domain-containing protein" evidence="1">
    <location>
        <begin position="21"/>
        <end position="153"/>
    </location>
</feature>
<dbReference type="OrthoDB" id="6434424at2759"/>
<dbReference type="InParanoid" id="A0A158NXB5"/>
<reference evidence="4" key="1">
    <citation type="journal article" date="2011" name="PLoS Genet.">
        <title>The genome sequence of the leaf-cutter ant Atta cephalotes reveals insights into its obligate symbiotic lifestyle.</title>
        <authorList>
            <person name="Suen G."/>
            <person name="Teiling C."/>
            <person name="Li L."/>
            <person name="Holt C."/>
            <person name="Abouheif E."/>
            <person name="Bornberg-Bauer E."/>
            <person name="Bouffard P."/>
            <person name="Caldera E.J."/>
            <person name="Cash E."/>
            <person name="Cavanaugh A."/>
            <person name="Denas O."/>
            <person name="Elhaik E."/>
            <person name="Fave M.J."/>
            <person name="Gadau J."/>
            <person name="Gibson J.D."/>
            <person name="Graur D."/>
            <person name="Grubbs K.J."/>
            <person name="Hagen D.E."/>
            <person name="Harkins T.T."/>
            <person name="Helmkampf M."/>
            <person name="Hu H."/>
            <person name="Johnson B.R."/>
            <person name="Kim J."/>
            <person name="Marsh S.E."/>
            <person name="Moeller J.A."/>
            <person name="Munoz-Torres M.C."/>
            <person name="Murphy M.C."/>
            <person name="Naughton M.C."/>
            <person name="Nigam S."/>
            <person name="Overson R."/>
            <person name="Rajakumar R."/>
            <person name="Reese J.T."/>
            <person name="Scott J.J."/>
            <person name="Smith C.R."/>
            <person name="Tao S."/>
            <person name="Tsutsui N.D."/>
            <person name="Viljakainen L."/>
            <person name="Wissler L."/>
            <person name="Yandell M.D."/>
            <person name="Zimmer F."/>
            <person name="Taylor J."/>
            <person name="Slater S.C."/>
            <person name="Clifton S.W."/>
            <person name="Warren W.C."/>
            <person name="Elsik C.G."/>
            <person name="Smith C.D."/>
            <person name="Weinstock G.M."/>
            <person name="Gerardo N.M."/>
            <person name="Currie C.R."/>
        </authorList>
    </citation>
    <scope>NUCLEOTIDE SEQUENCE [LARGE SCALE GENOMIC DNA]</scope>
</reference>
<name>A0A158NXB5_ATTCE</name>
<gene>
    <name evidence="3" type="primary">105625454</name>
</gene>
<evidence type="ECO:0000259" key="2">
    <source>
        <dbReference type="Pfam" id="PF04083"/>
    </source>
</evidence>
<accession>A0A158NXB5</accession>
<keyword evidence="1" id="KW-0732">Signal</keyword>
<dbReference type="Pfam" id="PF04083">
    <property type="entry name" value="Abhydro_lipase"/>
    <property type="match status" value="1"/>
</dbReference>
<organism evidence="3 4">
    <name type="scientific">Atta cephalotes</name>
    <name type="common">Leafcutter ant</name>
    <dbReference type="NCBI Taxonomy" id="12957"/>
    <lineage>
        <taxon>Eukaryota</taxon>
        <taxon>Metazoa</taxon>
        <taxon>Ecdysozoa</taxon>
        <taxon>Arthropoda</taxon>
        <taxon>Hexapoda</taxon>
        <taxon>Insecta</taxon>
        <taxon>Pterygota</taxon>
        <taxon>Neoptera</taxon>
        <taxon>Endopterygota</taxon>
        <taxon>Hymenoptera</taxon>
        <taxon>Apocrita</taxon>
        <taxon>Aculeata</taxon>
        <taxon>Formicoidea</taxon>
        <taxon>Formicidae</taxon>
        <taxon>Myrmicinae</taxon>
        <taxon>Atta</taxon>
    </lineage>
</organism>
<feature type="signal peptide" evidence="1">
    <location>
        <begin position="1"/>
        <end position="20"/>
    </location>
</feature>